<comment type="caution">
    <text evidence="2">The sequence shown here is derived from an EMBL/GenBank/DDBJ whole genome shotgun (WGS) entry which is preliminary data.</text>
</comment>
<keyword evidence="1" id="KW-0812">Transmembrane</keyword>
<keyword evidence="1" id="KW-1133">Transmembrane helix</keyword>
<organism evidence="2 3">
    <name type="scientific">Longimonas halophila</name>
    <dbReference type="NCBI Taxonomy" id="1469170"/>
    <lineage>
        <taxon>Bacteria</taxon>
        <taxon>Pseudomonadati</taxon>
        <taxon>Rhodothermota</taxon>
        <taxon>Rhodothermia</taxon>
        <taxon>Rhodothermales</taxon>
        <taxon>Salisaetaceae</taxon>
        <taxon>Longimonas</taxon>
    </lineage>
</organism>
<name>A0A2H3P520_9BACT</name>
<evidence type="ECO:0000313" key="3">
    <source>
        <dbReference type="Proteomes" id="UP000221024"/>
    </source>
</evidence>
<reference evidence="2 3" key="1">
    <citation type="submission" date="2017-10" db="EMBL/GenBank/DDBJ databases">
        <title>Draft genome of Longimonas halophila.</title>
        <authorList>
            <person name="Goh K.M."/>
            <person name="Shamsir M.S."/>
            <person name="Lim S.W."/>
        </authorList>
    </citation>
    <scope>NUCLEOTIDE SEQUENCE [LARGE SCALE GENOMIC DNA]</scope>
    <source>
        <strain evidence="2 3">KCTC 42399</strain>
    </source>
</reference>
<feature type="transmembrane region" description="Helical" evidence="1">
    <location>
        <begin position="60"/>
        <end position="81"/>
    </location>
</feature>
<dbReference type="AlphaFoldDB" id="A0A2H3P520"/>
<feature type="transmembrane region" description="Helical" evidence="1">
    <location>
        <begin position="29"/>
        <end position="48"/>
    </location>
</feature>
<feature type="transmembrane region" description="Helical" evidence="1">
    <location>
        <begin position="119"/>
        <end position="136"/>
    </location>
</feature>
<evidence type="ECO:0000313" key="2">
    <source>
        <dbReference type="EMBL" id="PEN06752.1"/>
    </source>
</evidence>
<feature type="transmembrane region" description="Helical" evidence="1">
    <location>
        <begin position="218"/>
        <end position="236"/>
    </location>
</feature>
<accession>A0A2H3P520</accession>
<dbReference type="EMBL" id="PDEP01000007">
    <property type="protein sequence ID" value="PEN06752.1"/>
    <property type="molecule type" value="Genomic_DNA"/>
</dbReference>
<dbReference type="Gene3D" id="1.10.3730.20">
    <property type="match status" value="1"/>
</dbReference>
<evidence type="ECO:0008006" key="4">
    <source>
        <dbReference type="Google" id="ProtNLM"/>
    </source>
</evidence>
<sequence>MLYLALAILCSVTIGVLFKYTGQQGIDRVALLTINYVAAVGVGVVLFATGGSVVEGDVSLSAGMLGLSAFVGVLLIAGFFLLSLATDLAGMSLALGVWRVSVVLPFLASWVIWAEPPSGWQGAGMALAAIAFFLIARQPPAQAAREQKTASGPPAAAVESDSEAVAAAPASVQTVAEEAPAVASFGVLLLLFLSSGAIDISLKTFSETYNAAQGEQAFFLLLSFGMAGLVGLVPVLTKGLRHREWPTAAAYGWGTVLGIVNYGSLEFLLRALGVFPGTVVFPVNHLAIVLLGAVVGVFIFGEYLSRINRWGIALATVALVFLMM</sequence>
<proteinExistence type="predicted"/>
<keyword evidence="3" id="KW-1185">Reference proteome</keyword>
<dbReference type="OrthoDB" id="1524053at2"/>
<feature type="transmembrane region" description="Helical" evidence="1">
    <location>
        <begin position="93"/>
        <end position="113"/>
    </location>
</feature>
<feature type="transmembrane region" description="Helical" evidence="1">
    <location>
        <begin position="179"/>
        <end position="198"/>
    </location>
</feature>
<protein>
    <recommendedName>
        <fullName evidence="4">EamA domain-containing protein</fullName>
    </recommendedName>
</protein>
<feature type="transmembrane region" description="Helical" evidence="1">
    <location>
        <begin position="281"/>
        <end position="300"/>
    </location>
</feature>
<feature type="transmembrane region" description="Helical" evidence="1">
    <location>
        <begin position="248"/>
        <end position="269"/>
    </location>
</feature>
<dbReference type="RefSeq" id="WP_098062278.1">
    <property type="nucleotide sequence ID" value="NZ_PDEP01000007.1"/>
</dbReference>
<dbReference type="Proteomes" id="UP000221024">
    <property type="component" value="Unassembled WGS sequence"/>
</dbReference>
<evidence type="ECO:0000256" key="1">
    <source>
        <dbReference type="SAM" id="Phobius"/>
    </source>
</evidence>
<gene>
    <name evidence="2" type="ORF">CRI93_08935</name>
</gene>
<keyword evidence="1" id="KW-0472">Membrane</keyword>
<feature type="transmembrane region" description="Helical" evidence="1">
    <location>
        <begin position="6"/>
        <end position="22"/>
    </location>
</feature>